<feature type="transmembrane region" description="Helical" evidence="1">
    <location>
        <begin position="105"/>
        <end position="127"/>
    </location>
</feature>
<keyword evidence="1" id="KW-0812">Transmembrane</keyword>
<protein>
    <submittedName>
        <fullName evidence="2">YesL family protein</fullName>
    </submittedName>
</protein>
<evidence type="ECO:0000313" key="3">
    <source>
        <dbReference type="Proteomes" id="UP000823886"/>
    </source>
</evidence>
<organism evidence="2 3">
    <name type="scientific">Candidatus Blautia merdavium</name>
    <dbReference type="NCBI Taxonomy" id="2838494"/>
    <lineage>
        <taxon>Bacteria</taxon>
        <taxon>Bacillati</taxon>
        <taxon>Bacillota</taxon>
        <taxon>Clostridia</taxon>
        <taxon>Lachnospirales</taxon>
        <taxon>Lachnospiraceae</taxon>
        <taxon>Blautia</taxon>
    </lineage>
</organism>
<feature type="non-terminal residue" evidence="2">
    <location>
        <position position="153"/>
    </location>
</feature>
<dbReference type="EMBL" id="DWVZ01000076">
    <property type="protein sequence ID" value="HJC63114.1"/>
    <property type="molecule type" value="Genomic_DNA"/>
</dbReference>
<dbReference type="Pfam" id="PF04854">
    <property type="entry name" value="DUF624"/>
    <property type="match status" value="1"/>
</dbReference>
<dbReference type="InterPro" id="IPR006938">
    <property type="entry name" value="DUF624"/>
</dbReference>
<keyword evidence="1" id="KW-1133">Transmembrane helix</keyword>
<sequence length="153" mass="17406">MKLSLDSPVMEKAEGIADIIIAGFLWLIFSIPIITIGPASIALYYTVAKVCRRKRDTVWHAFLHAFKINLKQGIACTMIYLLYLSVIIFYFYITFENAGQGNPMLLLAGILLVVPFLFTLLYIFPVISRFGGSLGKMFQYAFHMSMRYFPVTI</sequence>
<reference evidence="2" key="2">
    <citation type="submission" date="2021-04" db="EMBL/GenBank/DDBJ databases">
        <authorList>
            <person name="Gilroy R."/>
        </authorList>
    </citation>
    <scope>NUCLEOTIDE SEQUENCE</scope>
    <source>
        <strain evidence="2">ChiBcec2-3848</strain>
    </source>
</reference>
<reference evidence="2" key="1">
    <citation type="journal article" date="2021" name="PeerJ">
        <title>Extensive microbial diversity within the chicken gut microbiome revealed by metagenomics and culture.</title>
        <authorList>
            <person name="Gilroy R."/>
            <person name="Ravi A."/>
            <person name="Getino M."/>
            <person name="Pursley I."/>
            <person name="Horton D.L."/>
            <person name="Alikhan N.F."/>
            <person name="Baker D."/>
            <person name="Gharbi K."/>
            <person name="Hall N."/>
            <person name="Watson M."/>
            <person name="Adriaenssens E.M."/>
            <person name="Foster-Nyarko E."/>
            <person name="Jarju S."/>
            <person name="Secka A."/>
            <person name="Antonio M."/>
            <person name="Oren A."/>
            <person name="Chaudhuri R.R."/>
            <person name="La Ragione R."/>
            <person name="Hildebrand F."/>
            <person name="Pallen M.J."/>
        </authorList>
    </citation>
    <scope>NUCLEOTIDE SEQUENCE</scope>
    <source>
        <strain evidence="2">ChiBcec2-3848</strain>
    </source>
</reference>
<gene>
    <name evidence="2" type="ORF">H9753_05785</name>
</gene>
<name>A0A9D2TAU5_9FIRM</name>
<dbReference type="Proteomes" id="UP000823886">
    <property type="component" value="Unassembled WGS sequence"/>
</dbReference>
<accession>A0A9D2TAU5</accession>
<feature type="transmembrane region" description="Helical" evidence="1">
    <location>
        <begin position="20"/>
        <end position="45"/>
    </location>
</feature>
<dbReference type="AlphaFoldDB" id="A0A9D2TAU5"/>
<evidence type="ECO:0000313" key="2">
    <source>
        <dbReference type="EMBL" id="HJC63114.1"/>
    </source>
</evidence>
<proteinExistence type="predicted"/>
<evidence type="ECO:0000256" key="1">
    <source>
        <dbReference type="SAM" id="Phobius"/>
    </source>
</evidence>
<comment type="caution">
    <text evidence="2">The sequence shown here is derived from an EMBL/GenBank/DDBJ whole genome shotgun (WGS) entry which is preliminary data.</text>
</comment>
<keyword evidence="1" id="KW-0472">Membrane</keyword>
<feature type="transmembrane region" description="Helical" evidence="1">
    <location>
        <begin position="73"/>
        <end position="93"/>
    </location>
</feature>